<dbReference type="InterPro" id="IPR029144">
    <property type="entry name" value="Thr_synth_N"/>
</dbReference>
<comment type="similarity">
    <text evidence="2">Belongs to the threonine synthase family.</text>
</comment>
<comment type="cofactor">
    <cofactor evidence="1 10">
        <name>pyridoxal 5'-phosphate</name>
        <dbReference type="ChEBI" id="CHEBI:597326"/>
    </cofactor>
</comment>
<evidence type="ECO:0000259" key="11">
    <source>
        <dbReference type="Pfam" id="PF14821"/>
    </source>
</evidence>
<gene>
    <name evidence="12" type="ORF">AB835_00815</name>
</gene>
<accession>A0A1D2QU39</accession>
<evidence type="ECO:0000256" key="2">
    <source>
        <dbReference type="ARBA" id="ARBA00005517"/>
    </source>
</evidence>
<dbReference type="NCBIfam" id="TIGR00260">
    <property type="entry name" value="thrC"/>
    <property type="match status" value="1"/>
</dbReference>
<dbReference type="GO" id="GO:0004795">
    <property type="term" value="F:threonine synthase activity"/>
    <property type="evidence" value="ECO:0007669"/>
    <property type="project" value="UniProtKB-UniRule"/>
</dbReference>
<feature type="modified residue" description="N6-(pyridoxal phosphate)lysine" evidence="10">
    <location>
        <position position="112"/>
    </location>
</feature>
<dbReference type="CDD" id="cd01560">
    <property type="entry name" value="Thr-synth_2"/>
    <property type="match status" value="1"/>
</dbReference>
<name>A0A1D2QU39_9GAMM</name>
<proteinExistence type="inferred from homology"/>
<sequence length="466" mass="51783">MKYVSTRGDAPALSFEEVILTGLATDGGLYVPESLPSFSQEEIASWAGLSYQELAFKVMSPFVDSVVSDDELKSIIEKAYANFRHDAIAPLIQIGHNEWILELFQGPTLAFKDFALQFLGHLLDHILKQRDQKVVVMGATSGDTGSAAIEGCRRCGNIDIFILHPYQRVSDVQRLQMTTILADNVHNIALEGNFDDCQSMVKASFRDQSFLPDGRQLVAVNSINWVRIMAQIVYYFYASLALGGPYRTVSFSVPTGNFGDIFAGYLAKQMGLPIDQLIVATNANDILHRCISNNDHSKKDLQHSLSPSMDIMVSSNFERLLFDAYGRQGASIRQLMEDFKSGSMRLSDKAMEMIQSHFDSYCLDDDTTLGVIVDVFGKTGYLLDPHTAIGVEASKQKRRHTDTPMICLATAHPAKFAEAIEKAGLKAPALPHYMQDLFEREESCEVLANDMATVHGFIQKNILRTL</sequence>
<evidence type="ECO:0000256" key="8">
    <source>
        <dbReference type="ARBA" id="ARBA00049144"/>
    </source>
</evidence>
<evidence type="ECO:0000256" key="6">
    <source>
        <dbReference type="ARBA" id="ARBA00023239"/>
    </source>
</evidence>
<dbReference type="EMBL" id="MDLC01000002">
    <property type="protein sequence ID" value="ODS25078.1"/>
    <property type="molecule type" value="Genomic_DNA"/>
</dbReference>
<dbReference type="EC" id="4.2.3.1" evidence="9"/>
<dbReference type="Gene3D" id="3.40.50.1100">
    <property type="match status" value="2"/>
</dbReference>
<dbReference type="InterPro" id="IPR000634">
    <property type="entry name" value="Ser/Thr_deHydtase_PyrdxlP-BS"/>
</dbReference>
<protein>
    <recommendedName>
        <fullName evidence="3 9">Threonine synthase</fullName>
        <ecNumber evidence="9">4.2.3.1</ecNumber>
    </recommendedName>
</protein>
<feature type="domain" description="Threonine synthase N-terminal" evidence="11">
    <location>
        <begin position="2"/>
        <end position="80"/>
    </location>
</feature>
<reference evidence="12 13" key="1">
    <citation type="journal article" date="2016" name="Appl. Environ. Microbiol.">
        <title>Lack of Overt Genome Reduction in the Bryostatin-Producing Bryozoan Symbiont "Candidatus Endobugula sertula".</title>
        <authorList>
            <person name="Miller I.J."/>
            <person name="Vanee N."/>
            <person name="Fong S.S."/>
            <person name="Lim-Fong G.E."/>
            <person name="Kwan J.C."/>
        </authorList>
    </citation>
    <scope>NUCLEOTIDE SEQUENCE [LARGE SCALE GENOMIC DNA]</scope>
    <source>
        <strain evidence="12">AB1-4</strain>
    </source>
</reference>
<dbReference type="InterPro" id="IPR051166">
    <property type="entry name" value="Threonine_Synthase"/>
</dbReference>
<keyword evidence="5 10" id="KW-0663">Pyridoxal phosphate</keyword>
<keyword evidence="4" id="KW-0028">Amino-acid biosynthesis</keyword>
<dbReference type="Pfam" id="PF24857">
    <property type="entry name" value="THR4_C"/>
    <property type="match status" value="1"/>
</dbReference>
<comment type="pathway">
    <text evidence="7">Amino-acid biosynthesis.</text>
</comment>
<dbReference type="AlphaFoldDB" id="A0A1D2QU39"/>
<evidence type="ECO:0000256" key="4">
    <source>
        <dbReference type="ARBA" id="ARBA00022605"/>
    </source>
</evidence>
<dbReference type="PANTHER" id="PTHR42690">
    <property type="entry name" value="THREONINE SYNTHASE FAMILY MEMBER"/>
    <property type="match status" value="1"/>
</dbReference>
<dbReference type="GO" id="GO:0030170">
    <property type="term" value="F:pyridoxal phosphate binding"/>
    <property type="evidence" value="ECO:0007669"/>
    <property type="project" value="InterPro"/>
</dbReference>
<dbReference type="InterPro" id="IPR004450">
    <property type="entry name" value="Thr_synthase-like"/>
</dbReference>
<dbReference type="UniPathway" id="UPA00050">
    <property type="reaction ID" value="UER00065"/>
</dbReference>
<dbReference type="STRING" id="62101.AB835_00815"/>
<dbReference type="Gene3D" id="3.90.1380.10">
    <property type="entry name" value="Threonine synthase, N-terminal domain"/>
    <property type="match status" value="1"/>
</dbReference>
<dbReference type="Proteomes" id="UP000242502">
    <property type="component" value="Unassembled WGS sequence"/>
</dbReference>
<evidence type="ECO:0000256" key="7">
    <source>
        <dbReference type="ARBA" id="ARBA00029440"/>
    </source>
</evidence>
<dbReference type="GO" id="GO:0009088">
    <property type="term" value="P:threonine biosynthetic process"/>
    <property type="evidence" value="ECO:0007669"/>
    <property type="project" value="UniProtKB-UniRule"/>
</dbReference>
<dbReference type="FunFam" id="3.90.1380.10:FF:000002">
    <property type="entry name" value="Threonine synthase"/>
    <property type="match status" value="1"/>
</dbReference>
<organism evidence="12 13">
    <name type="scientific">Candidatus Endobugula sertula</name>
    <name type="common">Bugula neritina bacterial symbiont</name>
    <dbReference type="NCBI Taxonomy" id="62101"/>
    <lineage>
        <taxon>Bacteria</taxon>
        <taxon>Pseudomonadati</taxon>
        <taxon>Pseudomonadota</taxon>
        <taxon>Gammaproteobacteria</taxon>
        <taxon>Cellvibrionales</taxon>
        <taxon>Cellvibrionaceae</taxon>
        <taxon>Candidatus Endobugula</taxon>
    </lineage>
</organism>
<evidence type="ECO:0000313" key="12">
    <source>
        <dbReference type="EMBL" id="ODS25078.1"/>
    </source>
</evidence>
<keyword evidence="6" id="KW-0456">Lyase</keyword>
<comment type="catalytic activity">
    <reaction evidence="8">
        <text>O-phospho-L-homoserine + H2O = L-threonine + phosphate</text>
        <dbReference type="Rhea" id="RHEA:10840"/>
        <dbReference type="ChEBI" id="CHEBI:15377"/>
        <dbReference type="ChEBI" id="CHEBI:43474"/>
        <dbReference type="ChEBI" id="CHEBI:57590"/>
        <dbReference type="ChEBI" id="CHEBI:57926"/>
        <dbReference type="EC" id="4.2.3.1"/>
    </reaction>
</comment>
<evidence type="ECO:0000256" key="10">
    <source>
        <dbReference type="PIRSR" id="PIRSR604450-51"/>
    </source>
</evidence>
<dbReference type="InterPro" id="IPR037158">
    <property type="entry name" value="Thr_synth_N_sf"/>
</dbReference>
<evidence type="ECO:0000256" key="9">
    <source>
        <dbReference type="NCBIfam" id="TIGR00260"/>
    </source>
</evidence>
<evidence type="ECO:0000256" key="1">
    <source>
        <dbReference type="ARBA" id="ARBA00001933"/>
    </source>
</evidence>
<dbReference type="PANTHER" id="PTHR42690:SF1">
    <property type="entry name" value="THREONINE SYNTHASE-LIKE 2"/>
    <property type="match status" value="1"/>
</dbReference>
<dbReference type="Pfam" id="PF14821">
    <property type="entry name" value="Thr_synth_N"/>
    <property type="match status" value="1"/>
</dbReference>
<comment type="caution">
    <text evidence="12">The sequence shown here is derived from an EMBL/GenBank/DDBJ whole genome shotgun (WGS) entry which is preliminary data.</text>
</comment>
<evidence type="ECO:0000313" key="13">
    <source>
        <dbReference type="Proteomes" id="UP000242502"/>
    </source>
</evidence>
<evidence type="ECO:0000256" key="3">
    <source>
        <dbReference type="ARBA" id="ARBA00018679"/>
    </source>
</evidence>
<dbReference type="InterPro" id="IPR036052">
    <property type="entry name" value="TrpB-like_PALP_sf"/>
</dbReference>
<dbReference type="PROSITE" id="PS00165">
    <property type="entry name" value="DEHYDRATASE_SER_THR"/>
    <property type="match status" value="1"/>
</dbReference>
<evidence type="ECO:0000256" key="5">
    <source>
        <dbReference type="ARBA" id="ARBA00022898"/>
    </source>
</evidence>
<dbReference type="SUPFAM" id="SSF53686">
    <property type="entry name" value="Tryptophan synthase beta subunit-like PLP-dependent enzymes"/>
    <property type="match status" value="1"/>
</dbReference>